<keyword evidence="2" id="KW-1185">Reference proteome</keyword>
<dbReference type="Proteomes" id="UP000012043">
    <property type="component" value="Unassembled WGS sequence"/>
</dbReference>
<dbReference type="InterPro" id="IPR011856">
    <property type="entry name" value="tRNA_endonuc-like_dom_sf"/>
</dbReference>
<dbReference type="Gene3D" id="3.40.50.10770">
    <property type="entry name" value="Hypothetical protein VC1899 like domain (Restriction endonuclease-like)"/>
    <property type="match status" value="1"/>
</dbReference>
<dbReference type="RefSeq" id="WP_008609484.1">
    <property type="nucleotide sequence ID" value="NZ_ALAB01000029.1"/>
</dbReference>
<dbReference type="GO" id="GO:0003676">
    <property type="term" value="F:nucleic acid binding"/>
    <property type="evidence" value="ECO:0007669"/>
    <property type="project" value="InterPro"/>
</dbReference>
<accession>J1QGG7</accession>
<reference evidence="1 2" key="1">
    <citation type="journal article" date="2012" name="J. Bacteriol.">
        <title>Genome Sequence of Pectin-Degrading Alishewanella aestuarii Strain B11T, Isolated from Tidal Flat Sediment.</title>
        <authorList>
            <person name="Jung J."/>
            <person name="Choi S."/>
            <person name="Chun J."/>
            <person name="Park W."/>
        </authorList>
    </citation>
    <scope>NUCLEOTIDE SEQUENCE [LARGE SCALE GENOMIC DNA]</scope>
    <source>
        <strain evidence="1 2">B11</strain>
    </source>
</reference>
<dbReference type="Gene3D" id="3.40.1350.10">
    <property type="match status" value="1"/>
</dbReference>
<dbReference type="PATRIC" id="fig|1197174.4.peg.2478"/>
<proteinExistence type="predicted"/>
<evidence type="ECO:0008006" key="3">
    <source>
        <dbReference type="Google" id="ProtNLM"/>
    </source>
</evidence>
<name>J1QGG7_9ALTE</name>
<organism evidence="1 2">
    <name type="scientific">Alishewanella aestuarii B11</name>
    <dbReference type="NCBI Taxonomy" id="1197174"/>
    <lineage>
        <taxon>Bacteria</taxon>
        <taxon>Pseudomonadati</taxon>
        <taxon>Pseudomonadota</taxon>
        <taxon>Gammaproteobacteria</taxon>
        <taxon>Alteromonadales</taxon>
        <taxon>Alteromonadaceae</taxon>
        <taxon>Alishewanella</taxon>
    </lineage>
</organism>
<protein>
    <recommendedName>
        <fullName evidence="3">DUF1887 domain-containing protein</fullName>
    </recommendedName>
</protein>
<dbReference type="SUPFAM" id="SSF52980">
    <property type="entry name" value="Restriction endonuclease-like"/>
    <property type="match status" value="1"/>
</dbReference>
<sequence length="397" mass="45250">MAISPSTALLIPISDHNIAQLYNCLAADYQTVVLLASKHFWPQRSRFIAVINSIKPDINLIEANLPEDAENYQALSAFVQHELLQKTQGYQLELNSTGGTKVIPIVLLDLLPIKRVYYKGVNHNYLQSWQPGQPLSYQQIPLTSEISAEQALKLYIDKMDLAADKTDPYSMHEQAINIATEIWQQYLKNDSAMHWLVTAPETATWAASKLQEAIKLTIPKQHQQNTAWQNWFTTLAAFSQGQLSYQHPTLTLYSHKSKKHPANQFKRWLSGDWLEQLVQSWLSEKLPNNQLLFGVKPSTTGEQGANRELDFICFHNTAGYVIETKVTTAPDQTPNKMVQQLVSLAENFGKLKKVLLLSPLFFLEKDDINARQQFEEYCKSHHVTLCRDKAELLALFK</sequence>
<evidence type="ECO:0000313" key="2">
    <source>
        <dbReference type="Proteomes" id="UP000012043"/>
    </source>
</evidence>
<evidence type="ECO:0000313" key="1">
    <source>
        <dbReference type="EMBL" id="EJI84601.1"/>
    </source>
</evidence>
<dbReference type="AlphaFoldDB" id="J1QGG7"/>
<dbReference type="EMBL" id="ALAB01000029">
    <property type="protein sequence ID" value="EJI84601.1"/>
    <property type="molecule type" value="Genomic_DNA"/>
</dbReference>
<gene>
    <name evidence="1" type="ORF">AEST_25340</name>
</gene>
<dbReference type="InterPro" id="IPR011335">
    <property type="entry name" value="Restrct_endonuc-II-like"/>
</dbReference>
<comment type="caution">
    <text evidence="1">The sequence shown here is derived from an EMBL/GenBank/DDBJ whole genome shotgun (WGS) entry which is preliminary data.</text>
</comment>